<feature type="region of interest" description="Disordered" evidence="2">
    <location>
        <begin position="231"/>
        <end position="250"/>
    </location>
</feature>
<evidence type="ECO:0000256" key="1">
    <source>
        <dbReference type="PROSITE-ProRule" id="PRU00339"/>
    </source>
</evidence>
<dbReference type="Gene3D" id="1.25.40.10">
    <property type="entry name" value="Tetratricopeptide repeat domain"/>
    <property type="match status" value="1"/>
</dbReference>
<feature type="compositionally biased region" description="Polar residues" evidence="2">
    <location>
        <begin position="79"/>
        <end position="91"/>
    </location>
</feature>
<dbReference type="Proteomes" id="UP000515129">
    <property type="component" value="Unplaced"/>
</dbReference>
<feature type="compositionally biased region" description="Polar residues" evidence="2">
    <location>
        <begin position="55"/>
        <end position="71"/>
    </location>
</feature>
<dbReference type="Pfam" id="PF13181">
    <property type="entry name" value="TPR_8"/>
    <property type="match status" value="2"/>
</dbReference>
<dbReference type="SUPFAM" id="SSF48452">
    <property type="entry name" value="TPR-like"/>
    <property type="match status" value="1"/>
</dbReference>
<reference evidence="4" key="1">
    <citation type="submission" date="2025-08" db="UniProtKB">
        <authorList>
            <consortium name="RefSeq"/>
        </authorList>
    </citation>
    <scope>IDENTIFICATION</scope>
    <source>
        <strain evidence="4">Wakin</strain>
        <tissue evidence="4">Muscle</tissue>
    </source>
</reference>
<dbReference type="PANTHER" id="PTHR46512">
    <property type="entry name" value="PEPTIDYLPROLYL ISOMERASE"/>
    <property type="match status" value="1"/>
</dbReference>
<feature type="region of interest" description="Disordered" evidence="2">
    <location>
        <begin position="143"/>
        <end position="162"/>
    </location>
</feature>
<evidence type="ECO:0000313" key="4">
    <source>
        <dbReference type="RefSeq" id="XP_026097906.1"/>
    </source>
</evidence>
<keyword evidence="3" id="KW-1185">Reference proteome</keyword>
<dbReference type="RefSeq" id="XP_026097906.1">
    <property type="nucleotide sequence ID" value="XM_026242121.1"/>
</dbReference>
<dbReference type="InterPro" id="IPR050754">
    <property type="entry name" value="FKBP4/5/8-like"/>
</dbReference>
<evidence type="ECO:0000256" key="2">
    <source>
        <dbReference type="SAM" id="MobiDB-lite"/>
    </source>
</evidence>
<sequence length="377" mass="41611">MTTVQVPAPVPGETSWVSACPGGLWEVRRRWLGERKRGDITPMLGSLCKVKVRRSTVTEGETQHTASQEQESTARVDSSEQATSHPRSQDSVLQLPLDEWCLLRMGEGQCDITEGCLEGMRAGEMCEFTVSAWNAKNSKAAVSDANGTQTENTTEQGSSQQSDCFTLQLHSLTPGQESWQMTPGEKWSWVLSHKQRGGQRFGNGDIWGATDCYCRAVKLAITINGKTRRNASSTGFKEAVDGEDDDDDAALTPCFDKENEQAESDDVSIPTDEEYKTVKAELHCNLSLCQLKLGQLAKSRDSSIKATELNPKSTKAWYRLGQACLQLGELEESRMAFGKILELQPDSASARTALKQVNSRLKDMDSKLGQRLSKMFN</sequence>
<feature type="region of interest" description="Disordered" evidence="2">
    <location>
        <begin position="55"/>
        <end position="91"/>
    </location>
</feature>
<dbReference type="InterPro" id="IPR011990">
    <property type="entry name" value="TPR-like_helical_dom_sf"/>
</dbReference>
<dbReference type="SMART" id="SM00028">
    <property type="entry name" value="TPR"/>
    <property type="match status" value="3"/>
</dbReference>
<gene>
    <name evidence="4" type="primary">LOC113069128</name>
</gene>
<proteinExistence type="predicted"/>
<dbReference type="GeneID" id="113069128"/>
<accession>A0A6P6MPE0</accession>
<name>A0A6P6MPE0_CARAU</name>
<dbReference type="AlphaFoldDB" id="A0A6P6MPE0"/>
<dbReference type="PROSITE" id="PS50005">
    <property type="entry name" value="TPR"/>
    <property type="match status" value="1"/>
</dbReference>
<dbReference type="PANTHER" id="PTHR46512:SF10">
    <property type="entry name" value="FK506-BINDING PROTEIN-LIKE"/>
    <property type="match status" value="1"/>
</dbReference>
<protein>
    <submittedName>
        <fullName evidence="4">FK506-binding protein-like</fullName>
    </submittedName>
</protein>
<keyword evidence="1" id="KW-0802">TPR repeat</keyword>
<dbReference type="KEGG" id="caua:113069128"/>
<evidence type="ECO:0000313" key="3">
    <source>
        <dbReference type="Proteomes" id="UP000515129"/>
    </source>
</evidence>
<feature type="compositionally biased region" description="Polar residues" evidence="2">
    <location>
        <begin position="145"/>
        <end position="162"/>
    </location>
</feature>
<dbReference type="InterPro" id="IPR019734">
    <property type="entry name" value="TPR_rpt"/>
</dbReference>
<feature type="repeat" description="TPR" evidence="1">
    <location>
        <begin position="314"/>
        <end position="347"/>
    </location>
</feature>
<dbReference type="OrthoDB" id="433738at2759"/>
<organism evidence="3 4">
    <name type="scientific">Carassius auratus</name>
    <name type="common">Goldfish</name>
    <dbReference type="NCBI Taxonomy" id="7957"/>
    <lineage>
        <taxon>Eukaryota</taxon>
        <taxon>Metazoa</taxon>
        <taxon>Chordata</taxon>
        <taxon>Craniata</taxon>
        <taxon>Vertebrata</taxon>
        <taxon>Euteleostomi</taxon>
        <taxon>Actinopterygii</taxon>
        <taxon>Neopterygii</taxon>
        <taxon>Teleostei</taxon>
        <taxon>Ostariophysi</taxon>
        <taxon>Cypriniformes</taxon>
        <taxon>Cyprinidae</taxon>
        <taxon>Cyprininae</taxon>
        <taxon>Carassius</taxon>
    </lineage>
</organism>